<sequence length="385" mass="43579">MKKAYNETWVENINKQEIIDDWYFRKLISDEQRKEAIQAFPVGFHQSNSFVKIGLFLFTCIVASASLGFVSLFLFEIFSESRFGFAIISLIYSVVFLYFLEYFIKKNNFYRSGVDNALLYAMLSAAFGAFVGFTNYDFQAWIYCVIALVLLIPAVLRYADPLVAFVSYIVWLTLWFVVVTENPIGKVIIPFVLMIISAGTYFFVKLWQEKSISVYHDECQNIIEILALASFYLGGNYLIVREGNALLNNLGTSVQIDYAALFYFFSTVIPIAYIIYGLRKHNRKFLLVGIGAAAFSIFTYRQYFSVLPLEWAMSIGGGLLVAFCVWAIRVLKSPKFGLTSEAMGTNEYKNLEAFIVNQAMQQPNQPNKTDFGKGSFGGGGAGSDY</sequence>
<feature type="transmembrane region" description="Helical" evidence="2">
    <location>
        <begin position="116"/>
        <end position="134"/>
    </location>
</feature>
<feature type="transmembrane region" description="Helical" evidence="2">
    <location>
        <begin position="285"/>
        <end position="303"/>
    </location>
</feature>
<feature type="transmembrane region" description="Helical" evidence="2">
    <location>
        <begin position="163"/>
        <end position="181"/>
    </location>
</feature>
<keyword evidence="2" id="KW-1133">Transmembrane helix</keyword>
<evidence type="ECO:0000313" key="4">
    <source>
        <dbReference type="Proteomes" id="UP000609064"/>
    </source>
</evidence>
<feature type="compositionally biased region" description="Gly residues" evidence="1">
    <location>
        <begin position="374"/>
        <end position="385"/>
    </location>
</feature>
<evidence type="ECO:0008006" key="5">
    <source>
        <dbReference type="Google" id="ProtNLM"/>
    </source>
</evidence>
<proteinExistence type="predicted"/>
<name>A0A916YIG7_9BACT</name>
<organism evidence="3 4">
    <name type="scientific">Emticicia aquatilis</name>
    <dbReference type="NCBI Taxonomy" id="1537369"/>
    <lineage>
        <taxon>Bacteria</taxon>
        <taxon>Pseudomonadati</taxon>
        <taxon>Bacteroidota</taxon>
        <taxon>Cytophagia</taxon>
        <taxon>Cytophagales</taxon>
        <taxon>Leadbetterellaceae</taxon>
        <taxon>Emticicia</taxon>
    </lineage>
</organism>
<reference evidence="3" key="1">
    <citation type="journal article" date="2014" name="Int. J. Syst. Evol. Microbiol.">
        <title>Complete genome sequence of Corynebacterium casei LMG S-19264T (=DSM 44701T), isolated from a smear-ripened cheese.</title>
        <authorList>
            <consortium name="US DOE Joint Genome Institute (JGI-PGF)"/>
            <person name="Walter F."/>
            <person name="Albersmeier A."/>
            <person name="Kalinowski J."/>
            <person name="Ruckert C."/>
        </authorList>
    </citation>
    <scope>NUCLEOTIDE SEQUENCE</scope>
    <source>
        <strain evidence="3">CGMCC 1.15958</strain>
    </source>
</reference>
<feature type="transmembrane region" description="Helical" evidence="2">
    <location>
        <begin position="260"/>
        <end position="278"/>
    </location>
</feature>
<feature type="transmembrane region" description="Helical" evidence="2">
    <location>
        <begin position="83"/>
        <end position="104"/>
    </location>
</feature>
<evidence type="ECO:0000256" key="2">
    <source>
        <dbReference type="SAM" id="Phobius"/>
    </source>
</evidence>
<dbReference type="RefSeq" id="WP_188764837.1">
    <property type="nucleotide sequence ID" value="NZ_BMKK01000002.1"/>
</dbReference>
<feature type="transmembrane region" description="Helical" evidence="2">
    <location>
        <begin position="140"/>
        <end position="156"/>
    </location>
</feature>
<gene>
    <name evidence="3" type="ORF">GCM10011514_08900</name>
</gene>
<keyword evidence="2" id="KW-0472">Membrane</keyword>
<comment type="caution">
    <text evidence="3">The sequence shown here is derived from an EMBL/GenBank/DDBJ whole genome shotgun (WGS) entry which is preliminary data.</text>
</comment>
<feature type="transmembrane region" description="Helical" evidence="2">
    <location>
        <begin position="309"/>
        <end position="328"/>
    </location>
</feature>
<dbReference type="AlphaFoldDB" id="A0A916YIG7"/>
<feature type="transmembrane region" description="Helical" evidence="2">
    <location>
        <begin position="187"/>
        <end position="207"/>
    </location>
</feature>
<evidence type="ECO:0000256" key="1">
    <source>
        <dbReference type="SAM" id="MobiDB-lite"/>
    </source>
</evidence>
<keyword evidence="2" id="KW-0812">Transmembrane</keyword>
<evidence type="ECO:0000313" key="3">
    <source>
        <dbReference type="EMBL" id="GGD47134.1"/>
    </source>
</evidence>
<reference evidence="3" key="2">
    <citation type="submission" date="2020-09" db="EMBL/GenBank/DDBJ databases">
        <authorList>
            <person name="Sun Q."/>
            <person name="Zhou Y."/>
        </authorList>
    </citation>
    <scope>NUCLEOTIDE SEQUENCE</scope>
    <source>
        <strain evidence="3">CGMCC 1.15958</strain>
    </source>
</reference>
<keyword evidence="4" id="KW-1185">Reference proteome</keyword>
<feature type="transmembrane region" description="Helical" evidence="2">
    <location>
        <begin position="55"/>
        <end position="77"/>
    </location>
</feature>
<accession>A0A916YIG7</accession>
<feature type="region of interest" description="Disordered" evidence="1">
    <location>
        <begin position="363"/>
        <end position="385"/>
    </location>
</feature>
<protein>
    <recommendedName>
        <fullName evidence="5">DUF2157 domain-containing protein</fullName>
    </recommendedName>
</protein>
<dbReference type="EMBL" id="BMKK01000002">
    <property type="protein sequence ID" value="GGD47134.1"/>
    <property type="molecule type" value="Genomic_DNA"/>
</dbReference>
<dbReference type="Proteomes" id="UP000609064">
    <property type="component" value="Unassembled WGS sequence"/>
</dbReference>
<feature type="transmembrane region" description="Helical" evidence="2">
    <location>
        <begin position="219"/>
        <end position="240"/>
    </location>
</feature>